<reference evidence="14" key="1">
    <citation type="submission" date="2020-09" db="EMBL/GenBank/DDBJ databases">
        <title>Pelagicoccus enzymogenes sp. nov. with an EPS production, isolated from marine sediment.</title>
        <authorList>
            <person name="Feng X."/>
        </authorList>
    </citation>
    <scope>NUCLEOTIDE SEQUENCE</scope>
    <source>
        <strain evidence="14">NFK12</strain>
    </source>
</reference>
<dbReference type="Pfam" id="PF07715">
    <property type="entry name" value="Plug"/>
    <property type="match status" value="1"/>
</dbReference>
<name>A0A927F7T5_9BACT</name>
<evidence type="ECO:0000256" key="6">
    <source>
        <dbReference type="ARBA" id="ARBA00022729"/>
    </source>
</evidence>
<dbReference type="InterPro" id="IPR012910">
    <property type="entry name" value="Plug_dom"/>
</dbReference>
<evidence type="ECO:0000256" key="4">
    <source>
        <dbReference type="ARBA" id="ARBA00022496"/>
    </source>
</evidence>
<evidence type="ECO:0000256" key="12">
    <source>
        <dbReference type="SAM" id="SignalP"/>
    </source>
</evidence>
<gene>
    <name evidence="14" type="ORF">IEN85_03365</name>
</gene>
<dbReference type="InterPro" id="IPR039426">
    <property type="entry name" value="TonB-dep_rcpt-like"/>
</dbReference>
<dbReference type="EMBL" id="JACYFG010000006">
    <property type="protein sequence ID" value="MBD5778518.1"/>
    <property type="molecule type" value="Genomic_DNA"/>
</dbReference>
<dbReference type="InterPro" id="IPR037066">
    <property type="entry name" value="Plug_dom_sf"/>
</dbReference>
<keyword evidence="3" id="KW-1134">Transmembrane beta strand</keyword>
<evidence type="ECO:0000256" key="7">
    <source>
        <dbReference type="ARBA" id="ARBA00023004"/>
    </source>
</evidence>
<dbReference type="GO" id="GO:0009279">
    <property type="term" value="C:cell outer membrane"/>
    <property type="evidence" value="ECO:0007669"/>
    <property type="project" value="UniProtKB-SubCell"/>
</dbReference>
<evidence type="ECO:0000313" key="15">
    <source>
        <dbReference type="Proteomes" id="UP000622317"/>
    </source>
</evidence>
<evidence type="ECO:0000256" key="8">
    <source>
        <dbReference type="ARBA" id="ARBA00023065"/>
    </source>
</evidence>
<organism evidence="14 15">
    <name type="scientific">Pelagicoccus enzymogenes</name>
    <dbReference type="NCBI Taxonomy" id="2773457"/>
    <lineage>
        <taxon>Bacteria</taxon>
        <taxon>Pseudomonadati</taxon>
        <taxon>Verrucomicrobiota</taxon>
        <taxon>Opitutia</taxon>
        <taxon>Puniceicoccales</taxon>
        <taxon>Pelagicoccaceae</taxon>
        <taxon>Pelagicoccus</taxon>
    </lineage>
</organism>
<keyword evidence="7" id="KW-0408">Iron</keyword>
<dbReference type="Gene3D" id="2.40.170.20">
    <property type="entry name" value="TonB-dependent receptor, beta-barrel domain"/>
    <property type="match status" value="1"/>
</dbReference>
<keyword evidence="5" id="KW-0812">Transmembrane</keyword>
<keyword evidence="8" id="KW-0406">Ion transport</keyword>
<evidence type="ECO:0000256" key="1">
    <source>
        <dbReference type="ARBA" id="ARBA00004571"/>
    </source>
</evidence>
<accession>A0A927F7T5</accession>
<keyword evidence="10" id="KW-0998">Cell outer membrane</keyword>
<evidence type="ECO:0000256" key="2">
    <source>
        <dbReference type="ARBA" id="ARBA00022448"/>
    </source>
</evidence>
<dbReference type="GO" id="GO:0015344">
    <property type="term" value="F:siderophore uptake transmembrane transporter activity"/>
    <property type="evidence" value="ECO:0007669"/>
    <property type="project" value="TreeGrafter"/>
</dbReference>
<keyword evidence="9" id="KW-0472">Membrane</keyword>
<dbReference type="InterPro" id="IPR036942">
    <property type="entry name" value="Beta-barrel_TonB_sf"/>
</dbReference>
<keyword evidence="2" id="KW-0813">Transport</keyword>
<keyword evidence="4" id="KW-0410">Iron transport</keyword>
<keyword evidence="6 12" id="KW-0732">Signal</keyword>
<dbReference type="AlphaFoldDB" id="A0A927F7T5"/>
<feature type="signal peptide" evidence="12">
    <location>
        <begin position="1"/>
        <end position="31"/>
    </location>
</feature>
<evidence type="ECO:0000256" key="5">
    <source>
        <dbReference type="ARBA" id="ARBA00022692"/>
    </source>
</evidence>
<evidence type="ECO:0000313" key="14">
    <source>
        <dbReference type="EMBL" id="MBD5778518.1"/>
    </source>
</evidence>
<dbReference type="SUPFAM" id="SSF56935">
    <property type="entry name" value="Porins"/>
    <property type="match status" value="1"/>
</dbReference>
<evidence type="ECO:0000259" key="13">
    <source>
        <dbReference type="Pfam" id="PF07715"/>
    </source>
</evidence>
<protein>
    <recommendedName>
        <fullName evidence="13">TonB-dependent receptor plug domain-containing protein</fullName>
    </recommendedName>
</protein>
<dbReference type="Gene3D" id="2.170.130.10">
    <property type="entry name" value="TonB-dependent receptor, plug domain"/>
    <property type="match status" value="1"/>
</dbReference>
<feature type="chain" id="PRO_5038002710" description="TonB-dependent receptor plug domain-containing protein" evidence="12">
    <location>
        <begin position="32"/>
        <end position="1195"/>
    </location>
</feature>
<evidence type="ECO:0000256" key="9">
    <source>
        <dbReference type="ARBA" id="ARBA00023136"/>
    </source>
</evidence>
<sequence>MLTHKNYPSKVGPFSAALLAASILVSGSSSAQESDEEEELYELSPFTVEGDSDQGYRATSTLAGTRFRTDLSDIGSSISVLTEEFLQDVGGTDNETVLAYATNTEVGGARGNYSGGVSGGSVAREQDLFGNPNGNTRVRGLNSADNTRNYFSTDVPWDGYTVKRVDLLRGPNSILFGLGSPSGVVNATTTSASISGNEGSVGLSLDDFGSIRASVDYNKVLIENELAFYVAALREDRKFQQKPAYEEDNRMFIATKYAPKAFNGDGTSFDVNLSFENGSITSNRPRILTPADLITPFWTPASRTSEDNNTVYTAETYPGYPGGIGKRTVNHFTEDPFFDGLSDGNTFSGAAVGQFMNGPQFQFNSLAGPAVNTGTIGNKYGAYDSAGNIVGHGPLPTGVTAEIWGDNSRRKGIDSTSNWANYTGQYGASGGFWENQAISDPTIFDFYNKLLDGPNKREMTDWDVVEASVSHTFLDGKLGYNLSFFDQKLSRGQYGIFGWESRIGIDINEQLEWGSPVDPNDPETVNPNIGRAYVQEVLHSTGNNVNDSNRNAFRGQVFANYDFEDKNDNIFARILGSHTFTGLYADESNYRESRSLNLAQISAADHDRYGSLGDPSFRYYLSDDLRGRSSAAGINLSGVDEYVLPSSGPITVRMFDSTWAATGVDPLSEWNEPRNRNDDGTLPQQRQNPANYVGWTDKTVNLISLVDSDGNMIGPGPDRDYLTSNARMSDFGVKSEVFVWQGKFFNDSVIGLYGYRTDKSTSTLLDAPAADVPDQQPNRDDVSPSVFNLNNPDASTYDLDTDTTNWSVSVHLNRLLGDPDYLPFKFSMYYNEGENFQPAAGRLDAFERPLPPPAGNTEEYSVLLETKDGKYSLRATEYKTVVSNQNTTGDIGAMWALQQSLYAPTESLARFNSGAWNTDVHPDPDYLRNTIIPAWEQFVEDLSTEFPLFEDAWVSNGDWRDPQVGIRVTRPSGHRFTEDAVSEGKEFEFTANPNKNWRIALNASQTKATRDKVPGESFLALSAFVDDKIMNTPAGEMPIFWSASPGVRINRYPTFRGDYLKLLALNGQLQPEVREWRANLITNYNFRDGRLKGFGIGGALKWEDSAAIDYLPSEDNAEVPDITSPVMDDGYETFDLWGSYRKKLNEKIDWRIQLNLYNVGGDDELVALSTDPFGNPNRWRIRQGMSWKISNTFEF</sequence>
<feature type="region of interest" description="Disordered" evidence="11">
    <location>
        <begin position="666"/>
        <end position="689"/>
    </location>
</feature>
<keyword evidence="15" id="KW-1185">Reference proteome</keyword>
<comment type="subcellular location">
    <subcellularLocation>
        <location evidence="1">Cell outer membrane</location>
        <topology evidence="1">Multi-pass membrane protein</topology>
    </subcellularLocation>
</comment>
<feature type="domain" description="TonB-dependent receptor plug" evidence="13">
    <location>
        <begin position="71"/>
        <end position="184"/>
    </location>
</feature>
<comment type="caution">
    <text evidence="14">The sequence shown here is derived from an EMBL/GenBank/DDBJ whole genome shotgun (WGS) entry which is preliminary data.</text>
</comment>
<evidence type="ECO:0000256" key="10">
    <source>
        <dbReference type="ARBA" id="ARBA00023237"/>
    </source>
</evidence>
<dbReference type="RefSeq" id="WP_191615655.1">
    <property type="nucleotide sequence ID" value="NZ_JACYFG010000006.1"/>
</dbReference>
<dbReference type="PANTHER" id="PTHR32552:SF68">
    <property type="entry name" value="FERRICHROME OUTER MEMBRANE TRANSPORTER_PHAGE RECEPTOR"/>
    <property type="match status" value="1"/>
</dbReference>
<dbReference type="PANTHER" id="PTHR32552">
    <property type="entry name" value="FERRICHROME IRON RECEPTOR-RELATED"/>
    <property type="match status" value="1"/>
</dbReference>
<dbReference type="Proteomes" id="UP000622317">
    <property type="component" value="Unassembled WGS sequence"/>
</dbReference>
<evidence type="ECO:0000256" key="3">
    <source>
        <dbReference type="ARBA" id="ARBA00022452"/>
    </source>
</evidence>
<evidence type="ECO:0000256" key="11">
    <source>
        <dbReference type="SAM" id="MobiDB-lite"/>
    </source>
</evidence>
<proteinExistence type="predicted"/>